<dbReference type="AlphaFoldDB" id="A0A4S8LP23"/>
<proteinExistence type="predicted"/>
<name>A0A4S8LP23_DENBC</name>
<dbReference type="Proteomes" id="UP000297245">
    <property type="component" value="Unassembled WGS sequence"/>
</dbReference>
<dbReference type="EMBL" id="ML179323">
    <property type="protein sequence ID" value="THU90860.1"/>
    <property type="molecule type" value="Genomic_DNA"/>
</dbReference>
<evidence type="ECO:0000313" key="1">
    <source>
        <dbReference type="EMBL" id="THU90860.1"/>
    </source>
</evidence>
<keyword evidence="2" id="KW-1185">Reference proteome</keyword>
<sequence length="104" mass="11733">MFSIPSPHRFCFPSDWYHFVYSLSSQKSTFLPPSIDTPEDAAKVRILRARVRKGLRALFGVHEDLHAALTAEPDNPDAKALLPQRSVNVEKVVVVKPLSYKDTI</sequence>
<organism evidence="1 2">
    <name type="scientific">Dendrothele bispora (strain CBS 962.96)</name>
    <dbReference type="NCBI Taxonomy" id="1314807"/>
    <lineage>
        <taxon>Eukaryota</taxon>
        <taxon>Fungi</taxon>
        <taxon>Dikarya</taxon>
        <taxon>Basidiomycota</taxon>
        <taxon>Agaricomycotina</taxon>
        <taxon>Agaricomycetes</taxon>
        <taxon>Agaricomycetidae</taxon>
        <taxon>Agaricales</taxon>
        <taxon>Agaricales incertae sedis</taxon>
        <taxon>Dendrothele</taxon>
    </lineage>
</organism>
<protein>
    <submittedName>
        <fullName evidence="1">Uncharacterized protein</fullName>
    </submittedName>
</protein>
<reference evidence="1 2" key="1">
    <citation type="journal article" date="2019" name="Nat. Ecol. Evol.">
        <title>Megaphylogeny resolves global patterns of mushroom evolution.</title>
        <authorList>
            <person name="Varga T."/>
            <person name="Krizsan K."/>
            <person name="Foldi C."/>
            <person name="Dima B."/>
            <person name="Sanchez-Garcia M."/>
            <person name="Sanchez-Ramirez S."/>
            <person name="Szollosi G.J."/>
            <person name="Szarkandi J.G."/>
            <person name="Papp V."/>
            <person name="Albert L."/>
            <person name="Andreopoulos W."/>
            <person name="Angelini C."/>
            <person name="Antonin V."/>
            <person name="Barry K.W."/>
            <person name="Bougher N.L."/>
            <person name="Buchanan P."/>
            <person name="Buyck B."/>
            <person name="Bense V."/>
            <person name="Catcheside P."/>
            <person name="Chovatia M."/>
            <person name="Cooper J."/>
            <person name="Damon W."/>
            <person name="Desjardin D."/>
            <person name="Finy P."/>
            <person name="Geml J."/>
            <person name="Haridas S."/>
            <person name="Hughes K."/>
            <person name="Justo A."/>
            <person name="Karasinski D."/>
            <person name="Kautmanova I."/>
            <person name="Kiss B."/>
            <person name="Kocsube S."/>
            <person name="Kotiranta H."/>
            <person name="LaButti K.M."/>
            <person name="Lechner B.E."/>
            <person name="Liimatainen K."/>
            <person name="Lipzen A."/>
            <person name="Lukacs Z."/>
            <person name="Mihaltcheva S."/>
            <person name="Morgado L.N."/>
            <person name="Niskanen T."/>
            <person name="Noordeloos M.E."/>
            <person name="Ohm R.A."/>
            <person name="Ortiz-Santana B."/>
            <person name="Ovrebo C."/>
            <person name="Racz N."/>
            <person name="Riley R."/>
            <person name="Savchenko A."/>
            <person name="Shiryaev A."/>
            <person name="Soop K."/>
            <person name="Spirin V."/>
            <person name="Szebenyi C."/>
            <person name="Tomsovsky M."/>
            <person name="Tulloss R.E."/>
            <person name="Uehling J."/>
            <person name="Grigoriev I.V."/>
            <person name="Vagvolgyi C."/>
            <person name="Papp T."/>
            <person name="Martin F.M."/>
            <person name="Miettinen O."/>
            <person name="Hibbett D.S."/>
            <person name="Nagy L.G."/>
        </authorList>
    </citation>
    <scope>NUCLEOTIDE SEQUENCE [LARGE SCALE GENOMIC DNA]</scope>
    <source>
        <strain evidence="1 2">CBS 962.96</strain>
    </source>
</reference>
<gene>
    <name evidence="1" type="ORF">K435DRAFT_863945</name>
</gene>
<evidence type="ECO:0000313" key="2">
    <source>
        <dbReference type="Proteomes" id="UP000297245"/>
    </source>
</evidence>
<accession>A0A4S8LP23</accession>